<evidence type="ECO:0000313" key="4">
    <source>
        <dbReference type="EMBL" id="RHN73093.1"/>
    </source>
</evidence>
<reference evidence="3 6" key="1">
    <citation type="journal article" date="2011" name="Nature">
        <title>The Medicago genome provides insight into the evolution of rhizobial symbioses.</title>
        <authorList>
            <person name="Young N.D."/>
            <person name="Debelle F."/>
            <person name="Oldroyd G.E."/>
            <person name="Geurts R."/>
            <person name="Cannon S.B."/>
            <person name="Udvardi M.K."/>
            <person name="Benedito V.A."/>
            <person name="Mayer K.F."/>
            <person name="Gouzy J."/>
            <person name="Schoof H."/>
            <person name="Van de Peer Y."/>
            <person name="Proost S."/>
            <person name="Cook D.R."/>
            <person name="Meyers B.C."/>
            <person name="Spannagl M."/>
            <person name="Cheung F."/>
            <person name="De Mita S."/>
            <person name="Krishnakumar V."/>
            <person name="Gundlach H."/>
            <person name="Zhou S."/>
            <person name="Mudge J."/>
            <person name="Bharti A.K."/>
            <person name="Murray J.D."/>
            <person name="Naoumkina M.A."/>
            <person name="Rosen B."/>
            <person name="Silverstein K.A."/>
            <person name="Tang H."/>
            <person name="Rombauts S."/>
            <person name="Zhao P.X."/>
            <person name="Zhou P."/>
            <person name="Barbe V."/>
            <person name="Bardou P."/>
            <person name="Bechner M."/>
            <person name="Bellec A."/>
            <person name="Berger A."/>
            <person name="Berges H."/>
            <person name="Bidwell S."/>
            <person name="Bisseling T."/>
            <person name="Choisne N."/>
            <person name="Couloux A."/>
            <person name="Denny R."/>
            <person name="Deshpande S."/>
            <person name="Dai X."/>
            <person name="Doyle J.J."/>
            <person name="Dudez A.M."/>
            <person name="Farmer A.D."/>
            <person name="Fouteau S."/>
            <person name="Franken C."/>
            <person name="Gibelin C."/>
            <person name="Gish J."/>
            <person name="Goldstein S."/>
            <person name="Gonzalez A.J."/>
            <person name="Green P.J."/>
            <person name="Hallab A."/>
            <person name="Hartog M."/>
            <person name="Hua A."/>
            <person name="Humphray S.J."/>
            <person name="Jeong D.H."/>
            <person name="Jing Y."/>
            <person name="Jocker A."/>
            <person name="Kenton S.M."/>
            <person name="Kim D.J."/>
            <person name="Klee K."/>
            <person name="Lai H."/>
            <person name="Lang C."/>
            <person name="Lin S."/>
            <person name="Macmil S.L."/>
            <person name="Magdelenat G."/>
            <person name="Matthews L."/>
            <person name="McCorrison J."/>
            <person name="Monaghan E.L."/>
            <person name="Mun J.H."/>
            <person name="Najar F.Z."/>
            <person name="Nicholson C."/>
            <person name="Noirot C."/>
            <person name="O'Bleness M."/>
            <person name="Paule C.R."/>
            <person name="Poulain J."/>
            <person name="Prion F."/>
            <person name="Qin B."/>
            <person name="Qu C."/>
            <person name="Retzel E.F."/>
            <person name="Riddle C."/>
            <person name="Sallet E."/>
            <person name="Samain S."/>
            <person name="Samson N."/>
            <person name="Sanders I."/>
            <person name="Saurat O."/>
            <person name="Scarpelli C."/>
            <person name="Schiex T."/>
            <person name="Segurens B."/>
            <person name="Severin A.J."/>
            <person name="Sherrier D.J."/>
            <person name="Shi R."/>
            <person name="Sims S."/>
            <person name="Singer S.R."/>
            <person name="Sinharoy S."/>
            <person name="Sterck L."/>
            <person name="Viollet A."/>
            <person name="Wang B.B."/>
            <person name="Wang K."/>
            <person name="Wang M."/>
            <person name="Wang X."/>
            <person name="Warfsmann J."/>
            <person name="Weissenbach J."/>
            <person name="White D.D."/>
            <person name="White J.D."/>
            <person name="Wiley G.B."/>
            <person name="Wincker P."/>
            <person name="Xing Y."/>
            <person name="Yang L."/>
            <person name="Yao Z."/>
            <person name="Ying F."/>
            <person name="Zhai J."/>
            <person name="Zhou L."/>
            <person name="Zuber A."/>
            <person name="Denarie J."/>
            <person name="Dixon R.A."/>
            <person name="May G.D."/>
            <person name="Schwartz D.C."/>
            <person name="Rogers J."/>
            <person name="Quetier F."/>
            <person name="Town C.D."/>
            <person name="Roe B.A."/>
        </authorList>
    </citation>
    <scope>NUCLEOTIDE SEQUENCE [LARGE SCALE GENOMIC DNA]</scope>
    <source>
        <strain evidence="3">A17</strain>
        <strain evidence="5 6">cv. Jemalong A17</strain>
    </source>
</reference>
<reference evidence="3 6" key="2">
    <citation type="journal article" date="2014" name="BMC Genomics">
        <title>An improved genome release (version Mt4.0) for the model legume Medicago truncatula.</title>
        <authorList>
            <person name="Tang H."/>
            <person name="Krishnakumar V."/>
            <person name="Bidwell S."/>
            <person name="Rosen B."/>
            <person name="Chan A."/>
            <person name="Zhou S."/>
            <person name="Gentzbittel L."/>
            <person name="Childs K.L."/>
            <person name="Yandell M."/>
            <person name="Gundlach H."/>
            <person name="Mayer K.F."/>
            <person name="Schwartz D.C."/>
            <person name="Town C.D."/>
        </authorList>
    </citation>
    <scope>GENOME REANNOTATION</scope>
    <source>
        <strain evidence="5 6">cv. Jemalong A17</strain>
    </source>
</reference>
<accession>G7IMV4</accession>
<dbReference type="Proteomes" id="UP000265566">
    <property type="component" value="Chromosome 2"/>
</dbReference>
<dbReference type="EMBL" id="PSQE01000002">
    <property type="protein sequence ID" value="RHN73093.1"/>
    <property type="molecule type" value="Genomic_DNA"/>
</dbReference>
<dbReference type="HOGENOM" id="CLU_080272_0_0_1"/>
<dbReference type="PANTHER" id="PTHR34366:SF2">
    <property type="entry name" value="OS07G0289901 PROTEIN"/>
    <property type="match status" value="1"/>
</dbReference>
<protein>
    <recommendedName>
        <fullName evidence="2">DUF7731 domain-containing protein</fullName>
    </recommendedName>
</protein>
<feature type="domain" description="DUF7731" evidence="2">
    <location>
        <begin position="104"/>
        <end position="204"/>
    </location>
</feature>
<reference evidence="5" key="3">
    <citation type="submission" date="2015-04" db="UniProtKB">
        <authorList>
            <consortium name="EnsemblPlants"/>
        </authorList>
    </citation>
    <scope>IDENTIFICATION</scope>
    <source>
        <strain evidence="5">cv. Jemalong A17</strain>
    </source>
</reference>
<dbReference type="Pfam" id="PF24865">
    <property type="entry name" value="DUF7731"/>
    <property type="match status" value="1"/>
</dbReference>
<evidence type="ECO:0000313" key="6">
    <source>
        <dbReference type="Proteomes" id="UP000002051"/>
    </source>
</evidence>
<dbReference type="EMBL" id="CM001218">
    <property type="protein sequence ID" value="AES65049.1"/>
    <property type="molecule type" value="Genomic_DNA"/>
</dbReference>
<dbReference type="PaxDb" id="3880-AES65049"/>
<name>G7IMV4_MEDTR</name>
<dbReference type="eggNOG" id="ENOG502S3R1">
    <property type="taxonomic scope" value="Eukaryota"/>
</dbReference>
<organism evidence="3 6">
    <name type="scientific">Medicago truncatula</name>
    <name type="common">Barrel medic</name>
    <name type="synonym">Medicago tribuloides</name>
    <dbReference type="NCBI Taxonomy" id="3880"/>
    <lineage>
        <taxon>Eukaryota</taxon>
        <taxon>Viridiplantae</taxon>
        <taxon>Streptophyta</taxon>
        <taxon>Embryophyta</taxon>
        <taxon>Tracheophyta</taxon>
        <taxon>Spermatophyta</taxon>
        <taxon>Magnoliopsida</taxon>
        <taxon>eudicotyledons</taxon>
        <taxon>Gunneridae</taxon>
        <taxon>Pentapetalae</taxon>
        <taxon>rosids</taxon>
        <taxon>fabids</taxon>
        <taxon>Fabales</taxon>
        <taxon>Fabaceae</taxon>
        <taxon>Papilionoideae</taxon>
        <taxon>50 kb inversion clade</taxon>
        <taxon>NPAAA clade</taxon>
        <taxon>Hologalegina</taxon>
        <taxon>IRL clade</taxon>
        <taxon>Trifolieae</taxon>
        <taxon>Medicago</taxon>
    </lineage>
</organism>
<dbReference type="EnsemblPlants" id="AES65049">
    <property type="protein sequence ID" value="AES65049"/>
    <property type="gene ID" value="MTR_2g034760"/>
</dbReference>
<evidence type="ECO:0000313" key="5">
    <source>
        <dbReference type="EnsemblPlants" id="AES65049"/>
    </source>
</evidence>
<dbReference type="Gramene" id="rna8873">
    <property type="protein sequence ID" value="RHN73093.1"/>
    <property type="gene ID" value="gene8873"/>
</dbReference>
<evidence type="ECO:0000313" key="7">
    <source>
        <dbReference type="Proteomes" id="UP000265566"/>
    </source>
</evidence>
<dbReference type="PANTHER" id="PTHR34366">
    <property type="entry name" value="OS07G0289901 PROTEIN-RELATED"/>
    <property type="match status" value="1"/>
</dbReference>
<evidence type="ECO:0000313" key="3">
    <source>
        <dbReference type="EMBL" id="AES65049.1"/>
    </source>
</evidence>
<keyword evidence="1" id="KW-0732">Signal</keyword>
<dbReference type="InterPro" id="IPR056633">
    <property type="entry name" value="DUF7731"/>
</dbReference>
<dbReference type="AlphaFoldDB" id="G7IMV4"/>
<dbReference type="Proteomes" id="UP000002051">
    <property type="component" value="Chromosome 2"/>
</dbReference>
<keyword evidence="6" id="KW-1185">Reference proteome</keyword>
<dbReference type="OrthoDB" id="1843925at2759"/>
<dbReference type="KEGG" id="mtr:11410241"/>
<reference evidence="4" key="5">
    <citation type="journal article" date="2018" name="Nat. Plants">
        <title>Whole-genome landscape of Medicago truncatula symbiotic genes.</title>
        <authorList>
            <person name="Pecrix Y."/>
            <person name="Gamas P."/>
            <person name="Carrere S."/>
        </authorList>
    </citation>
    <scope>NUCLEOTIDE SEQUENCE</scope>
    <source>
        <tissue evidence="4">Leaves</tissue>
    </source>
</reference>
<evidence type="ECO:0000259" key="2">
    <source>
        <dbReference type="Pfam" id="PF24865"/>
    </source>
</evidence>
<dbReference type="OMA" id="ECEETWR"/>
<reference evidence="7" key="4">
    <citation type="journal article" date="2018" name="Nat. Plants">
        <title>Whole-genome landscape of Medicago truncatula symbiotic genes.</title>
        <authorList>
            <person name="Pecrix Y."/>
            <person name="Staton S.E."/>
            <person name="Sallet E."/>
            <person name="Lelandais-Briere C."/>
            <person name="Moreau S."/>
            <person name="Carrere S."/>
            <person name="Blein T."/>
            <person name="Jardinaud M.F."/>
            <person name="Latrasse D."/>
            <person name="Zouine M."/>
            <person name="Zahm M."/>
            <person name="Kreplak J."/>
            <person name="Mayjonade B."/>
            <person name="Satge C."/>
            <person name="Perez M."/>
            <person name="Cauet S."/>
            <person name="Marande W."/>
            <person name="Chantry-Darmon C."/>
            <person name="Lopez-Roques C."/>
            <person name="Bouchez O."/>
            <person name="Berard A."/>
            <person name="Debelle F."/>
            <person name="Munos S."/>
            <person name="Bendahmane A."/>
            <person name="Berges H."/>
            <person name="Niebel A."/>
            <person name="Buitink J."/>
            <person name="Frugier F."/>
            <person name="Benhamed M."/>
            <person name="Crespi M."/>
            <person name="Gouzy J."/>
            <person name="Gamas P."/>
        </authorList>
    </citation>
    <scope>NUCLEOTIDE SEQUENCE [LARGE SCALE GENOMIC DNA]</scope>
    <source>
        <strain evidence="7">cv. Jemalong A17</strain>
    </source>
</reference>
<sequence>MTFRISVRRWIFVFALLYVCLFLNLNNFGEADDDEGDTQIGSGFGGVGGGNGGGGAGFGGGSGVGGGSGGSGVGGAGGIGGGGGGSSGVGGAGGIGGGGGIGDPSQIISKALLCFNDKYIYQSCEESYRLTENGNLDVPSEKTDAFCEGPCMSETNLVLGCIDNIFSHFIFYNRATLEDVKETILAGCGYGPERGNFNVAEHIQAEENQAVKATSHVLMSLVFIIWGMLCWSNI</sequence>
<proteinExistence type="predicted"/>
<evidence type="ECO:0000256" key="1">
    <source>
        <dbReference type="SAM" id="SignalP"/>
    </source>
</evidence>
<feature type="signal peptide" evidence="1">
    <location>
        <begin position="1"/>
        <end position="31"/>
    </location>
</feature>
<feature type="chain" id="PRO_5014572312" description="DUF7731 domain-containing protein" evidence="1">
    <location>
        <begin position="32"/>
        <end position="234"/>
    </location>
</feature>
<gene>
    <name evidence="5" type="primary">11410241</name>
    <name evidence="3" type="ordered locus">MTR_2g034760</name>
    <name evidence="4" type="ORF">MtrunA17_Chr2g0294781</name>
</gene>
<dbReference type="STRING" id="3880.G7IMV4"/>